<dbReference type="PROSITE" id="PS51755">
    <property type="entry name" value="OMPR_PHOB"/>
    <property type="match status" value="1"/>
</dbReference>
<dbReference type="SUPFAM" id="SSF52172">
    <property type="entry name" value="CheY-like"/>
    <property type="match status" value="1"/>
</dbReference>
<dbReference type="CDD" id="cd17624">
    <property type="entry name" value="REC_OmpR_PmrA-like"/>
    <property type="match status" value="1"/>
</dbReference>
<protein>
    <submittedName>
        <fullName evidence="8">DNA-binding response regulator, OmpR family, contains REC and winged-helix (WHTH) domain</fullName>
    </submittedName>
</protein>
<dbReference type="Proteomes" id="UP000192840">
    <property type="component" value="Unassembled WGS sequence"/>
</dbReference>
<gene>
    <name evidence="8" type="ORF">SAMN05660733_06054</name>
</gene>
<dbReference type="InterPro" id="IPR011006">
    <property type="entry name" value="CheY-like_superfamily"/>
</dbReference>
<dbReference type="InterPro" id="IPR036388">
    <property type="entry name" value="WH-like_DNA-bd_sf"/>
</dbReference>
<evidence type="ECO:0000259" key="7">
    <source>
        <dbReference type="PROSITE" id="PS51755"/>
    </source>
</evidence>
<feature type="DNA-binding region" description="OmpR/PhoB-type" evidence="5">
    <location>
        <begin position="120"/>
        <end position="215"/>
    </location>
</feature>
<dbReference type="PANTHER" id="PTHR48111:SF40">
    <property type="entry name" value="PHOSPHATE REGULON TRANSCRIPTIONAL REGULATORY PROTEIN PHOB"/>
    <property type="match status" value="1"/>
</dbReference>
<feature type="domain" description="Response regulatory" evidence="6">
    <location>
        <begin position="2"/>
        <end position="112"/>
    </location>
</feature>
<keyword evidence="9" id="KW-1185">Reference proteome</keyword>
<dbReference type="AlphaFoldDB" id="A0A1W2FFJ8"/>
<evidence type="ECO:0000256" key="5">
    <source>
        <dbReference type="PROSITE-ProRule" id="PRU01091"/>
    </source>
</evidence>
<dbReference type="eggNOG" id="COG0745">
    <property type="taxonomic scope" value="Bacteria"/>
</dbReference>
<dbReference type="SMART" id="SM00448">
    <property type="entry name" value="REC"/>
    <property type="match status" value="1"/>
</dbReference>
<dbReference type="GO" id="GO:0005829">
    <property type="term" value="C:cytosol"/>
    <property type="evidence" value="ECO:0007669"/>
    <property type="project" value="TreeGrafter"/>
</dbReference>
<keyword evidence="1 4" id="KW-0597">Phosphoprotein</keyword>
<dbReference type="InterPro" id="IPR001867">
    <property type="entry name" value="OmpR/PhoB-type_DNA-bd"/>
</dbReference>
<dbReference type="Pfam" id="PF00486">
    <property type="entry name" value="Trans_reg_C"/>
    <property type="match status" value="1"/>
</dbReference>
<dbReference type="GO" id="GO:0006355">
    <property type="term" value="P:regulation of DNA-templated transcription"/>
    <property type="evidence" value="ECO:0007669"/>
    <property type="project" value="InterPro"/>
</dbReference>
<organism evidence="8 9">
    <name type="scientific">Lentzea albidocapillata</name>
    <dbReference type="NCBI Taxonomy" id="40571"/>
    <lineage>
        <taxon>Bacteria</taxon>
        <taxon>Bacillati</taxon>
        <taxon>Actinomycetota</taxon>
        <taxon>Actinomycetes</taxon>
        <taxon>Pseudonocardiales</taxon>
        <taxon>Pseudonocardiaceae</taxon>
        <taxon>Lentzea</taxon>
    </lineage>
</organism>
<dbReference type="OrthoDB" id="5242643at2"/>
<reference evidence="9" key="1">
    <citation type="submission" date="2017-04" db="EMBL/GenBank/DDBJ databases">
        <authorList>
            <person name="Varghese N."/>
            <person name="Submissions S."/>
        </authorList>
    </citation>
    <scope>NUCLEOTIDE SEQUENCE [LARGE SCALE GENOMIC DNA]</scope>
    <source>
        <strain evidence="9">DSM 44073</strain>
    </source>
</reference>
<dbReference type="GO" id="GO:0000156">
    <property type="term" value="F:phosphorelay response regulator activity"/>
    <property type="evidence" value="ECO:0007669"/>
    <property type="project" value="TreeGrafter"/>
</dbReference>
<accession>A0A1W2FFJ8</accession>
<dbReference type="InterPro" id="IPR001789">
    <property type="entry name" value="Sig_transdc_resp-reg_receiver"/>
</dbReference>
<dbReference type="GO" id="GO:0000976">
    <property type="term" value="F:transcription cis-regulatory region binding"/>
    <property type="evidence" value="ECO:0007669"/>
    <property type="project" value="TreeGrafter"/>
</dbReference>
<dbReference type="CDD" id="cd00383">
    <property type="entry name" value="trans_reg_C"/>
    <property type="match status" value="1"/>
</dbReference>
<evidence type="ECO:0000313" key="9">
    <source>
        <dbReference type="Proteomes" id="UP000192840"/>
    </source>
</evidence>
<feature type="modified residue" description="4-aspartylphosphate" evidence="4">
    <location>
        <position position="48"/>
    </location>
</feature>
<dbReference type="Gene3D" id="6.10.250.690">
    <property type="match status" value="1"/>
</dbReference>
<keyword evidence="3 5" id="KW-0238">DNA-binding</keyword>
<dbReference type="PANTHER" id="PTHR48111">
    <property type="entry name" value="REGULATOR OF RPOS"/>
    <property type="match status" value="1"/>
</dbReference>
<dbReference type="RefSeq" id="WP_030475605.1">
    <property type="nucleotide sequence ID" value="NZ_FWYC01000014.1"/>
</dbReference>
<dbReference type="FunFam" id="1.10.10.10:FF:000018">
    <property type="entry name" value="DNA-binding response regulator ResD"/>
    <property type="match status" value="1"/>
</dbReference>
<evidence type="ECO:0000256" key="2">
    <source>
        <dbReference type="ARBA" id="ARBA00023012"/>
    </source>
</evidence>
<dbReference type="Gene3D" id="1.10.10.10">
    <property type="entry name" value="Winged helix-like DNA-binding domain superfamily/Winged helix DNA-binding domain"/>
    <property type="match status" value="1"/>
</dbReference>
<dbReference type="STRING" id="40571.SAMN05660733_06054"/>
<name>A0A1W2FFJ8_9PSEU</name>
<evidence type="ECO:0000259" key="6">
    <source>
        <dbReference type="PROSITE" id="PS50110"/>
    </source>
</evidence>
<dbReference type="EMBL" id="FWYC01000014">
    <property type="protein sequence ID" value="SMD20815.1"/>
    <property type="molecule type" value="Genomic_DNA"/>
</dbReference>
<evidence type="ECO:0000256" key="1">
    <source>
        <dbReference type="ARBA" id="ARBA00022553"/>
    </source>
</evidence>
<dbReference type="Pfam" id="PF00072">
    <property type="entry name" value="Response_reg"/>
    <property type="match status" value="1"/>
</dbReference>
<feature type="domain" description="OmpR/PhoB-type" evidence="7">
    <location>
        <begin position="120"/>
        <end position="215"/>
    </location>
</feature>
<proteinExistence type="predicted"/>
<evidence type="ECO:0000313" key="8">
    <source>
        <dbReference type="EMBL" id="SMD20815.1"/>
    </source>
</evidence>
<evidence type="ECO:0000256" key="4">
    <source>
        <dbReference type="PROSITE-ProRule" id="PRU00169"/>
    </source>
</evidence>
<keyword evidence="2" id="KW-0902">Two-component regulatory system</keyword>
<dbReference type="InterPro" id="IPR039420">
    <property type="entry name" value="WalR-like"/>
</dbReference>
<dbReference type="GO" id="GO:0032993">
    <property type="term" value="C:protein-DNA complex"/>
    <property type="evidence" value="ECO:0007669"/>
    <property type="project" value="TreeGrafter"/>
</dbReference>
<dbReference type="Gene3D" id="3.40.50.2300">
    <property type="match status" value="1"/>
</dbReference>
<dbReference type="SMART" id="SM00862">
    <property type="entry name" value="Trans_reg_C"/>
    <property type="match status" value="1"/>
</dbReference>
<sequence length="216" mass="23999">MRVLLVEDDEPIAESLTRGLSRYGFEVQWVRTGAEALTAGDFAVVLVDLGLPDMDGLDVCRELRARGDVPIIVISARSDEVDRVVGLEIGADDYVTKPFGVREVVARMRAVLRRAQPALREPATHGRVRIDRRGRRVHLDGGEVELTPKEFDLLAFLAEDPGAVFTREQIMEAVWDENWFGPTKTLDVHVGVLRRKLGDAASLETVRGVGFRLVLT</sequence>
<evidence type="ECO:0000256" key="3">
    <source>
        <dbReference type="ARBA" id="ARBA00023125"/>
    </source>
</evidence>
<dbReference type="PROSITE" id="PS50110">
    <property type="entry name" value="RESPONSE_REGULATORY"/>
    <property type="match status" value="1"/>
</dbReference>